<name>A0A839Z7Z8_9HYPH</name>
<dbReference type="InterPro" id="IPR050271">
    <property type="entry name" value="UDP-glycosyltransferase"/>
</dbReference>
<dbReference type="RefSeq" id="WP_183189460.1">
    <property type="nucleotide sequence ID" value="NZ_JACICD010000003.1"/>
</dbReference>
<evidence type="ECO:0000313" key="5">
    <source>
        <dbReference type="Proteomes" id="UP000533469"/>
    </source>
</evidence>
<dbReference type="PANTHER" id="PTHR48043:SF145">
    <property type="entry name" value="FI06409P-RELATED"/>
    <property type="match status" value="1"/>
</dbReference>
<accession>A0A839Z7Z8</accession>
<feature type="domain" description="Erythromycin biosynthesis protein CIII-like C-terminal" evidence="3">
    <location>
        <begin position="302"/>
        <end position="412"/>
    </location>
</feature>
<reference evidence="4 5" key="1">
    <citation type="submission" date="2020-08" db="EMBL/GenBank/DDBJ databases">
        <title>Genomic Encyclopedia of Type Strains, Phase IV (KMG-IV): sequencing the most valuable type-strain genomes for metagenomic binning, comparative biology and taxonomic classification.</title>
        <authorList>
            <person name="Goeker M."/>
        </authorList>
    </citation>
    <scope>NUCLEOTIDE SEQUENCE [LARGE SCALE GENOMIC DNA]</scope>
    <source>
        <strain evidence="4 5">DSM 5895</strain>
    </source>
</reference>
<organism evidence="4 5">
    <name type="scientific">Ancylobacter tetraedralis</name>
    <dbReference type="NCBI Taxonomy" id="217068"/>
    <lineage>
        <taxon>Bacteria</taxon>
        <taxon>Pseudomonadati</taxon>
        <taxon>Pseudomonadota</taxon>
        <taxon>Alphaproteobacteria</taxon>
        <taxon>Hyphomicrobiales</taxon>
        <taxon>Xanthobacteraceae</taxon>
        <taxon>Ancylobacter</taxon>
    </lineage>
</organism>
<dbReference type="InterPro" id="IPR002213">
    <property type="entry name" value="UDP_glucos_trans"/>
</dbReference>
<keyword evidence="1" id="KW-0328">Glycosyltransferase</keyword>
<dbReference type="EMBL" id="JACICD010000003">
    <property type="protein sequence ID" value="MBB3771291.1"/>
    <property type="molecule type" value="Genomic_DNA"/>
</dbReference>
<dbReference type="GO" id="GO:0008194">
    <property type="term" value="F:UDP-glycosyltransferase activity"/>
    <property type="evidence" value="ECO:0007669"/>
    <property type="project" value="InterPro"/>
</dbReference>
<gene>
    <name evidence="4" type="ORF">FHS55_001890</name>
</gene>
<dbReference type="InterPro" id="IPR010610">
    <property type="entry name" value="EryCIII-like_C"/>
</dbReference>
<sequence>MTRPPVIALFPEASFGAALNCVGIARELAARGAEPVFLCHPGFTGVFAEYGFREYHLQPEAGAVQARGEAYWQNFVNTHLAHFDLTPQAQLEAYVAPTWEAIVDTVIAVDDSLEALLAQIQPDAILLDNVIMFPAILRCGRPWARVVSCAETEIPDALVPPYLSGLGPDDVAGRALWEKAASAALRPAHHRYNAFRRARGLRPLPQGQFLECSDWLNLLLAPSAVRYRRAETLPADRFTFLEGCVRDEVPFDPPALPANEGPLVYMSFGSLGAIDTDQIRRMIAVFATIPARFFVNVGGFLDEYREVPDNVFLGSWFPQPSVVAQSALFIHHGGNNSFCEALFHGVPSLVMAYCWDGHDNARRVQDTGTGRSMHRSDWSPDGLRATIDALLKDRDLRDRLAAISAQMKADPGVVRAADAVLSRLGAR</sequence>
<dbReference type="Gene3D" id="3.40.50.2000">
    <property type="entry name" value="Glycogen Phosphorylase B"/>
    <property type="match status" value="2"/>
</dbReference>
<dbReference type="Proteomes" id="UP000533469">
    <property type="component" value="Unassembled WGS sequence"/>
</dbReference>
<protein>
    <submittedName>
        <fullName evidence="4">MGT family glycosyltransferase</fullName>
    </submittedName>
</protein>
<evidence type="ECO:0000259" key="3">
    <source>
        <dbReference type="Pfam" id="PF06722"/>
    </source>
</evidence>
<dbReference type="AlphaFoldDB" id="A0A839Z7Z8"/>
<dbReference type="CDD" id="cd03784">
    <property type="entry name" value="GT1_Gtf-like"/>
    <property type="match status" value="1"/>
</dbReference>
<keyword evidence="2 4" id="KW-0808">Transferase</keyword>
<dbReference type="Pfam" id="PF06722">
    <property type="entry name" value="EryCIII-like_C"/>
    <property type="match status" value="1"/>
</dbReference>
<evidence type="ECO:0000256" key="1">
    <source>
        <dbReference type="ARBA" id="ARBA00022676"/>
    </source>
</evidence>
<comment type="caution">
    <text evidence="4">The sequence shown here is derived from an EMBL/GenBank/DDBJ whole genome shotgun (WGS) entry which is preliminary data.</text>
</comment>
<keyword evidence="5" id="KW-1185">Reference proteome</keyword>
<dbReference type="SUPFAM" id="SSF53756">
    <property type="entry name" value="UDP-Glycosyltransferase/glycogen phosphorylase"/>
    <property type="match status" value="1"/>
</dbReference>
<evidence type="ECO:0000256" key="2">
    <source>
        <dbReference type="ARBA" id="ARBA00022679"/>
    </source>
</evidence>
<proteinExistence type="predicted"/>
<dbReference type="GO" id="GO:0016758">
    <property type="term" value="F:hexosyltransferase activity"/>
    <property type="evidence" value="ECO:0007669"/>
    <property type="project" value="UniProtKB-ARBA"/>
</dbReference>
<dbReference type="PANTHER" id="PTHR48043">
    <property type="entry name" value="EG:EG0003.4 PROTEIN-RELATED"/>
    <property type="match status" value="1"/>
</dbReference>
<evidence type="ECO:0000313" key="4">
    <source>
        <dbReference type="EMBL" id="MBB3771291.1"/>
    </source>
</evidence>